<feature type="region of interest" description="Disordered" evidence="1">
    <location>
        <begin position="262"/>
        <end position="289"/>
    </location>
</feature>
<evidence type="ECO:0000313" key="3">
    <source>
        <dbReference type="EMBL" id="KAK7425985.1"/>
    </source>
</evidence>
<feature type="domain" description="DUF8035" evidence="2">
    <location>
        <begin position="216"/>
        <end position="268"/>
    </location>
</feature>
<feature type="region of interest" description="Disordered" evidence="1">
    <location>
        <begin position="128"/>
        <end position="183"/>
    </location>
</feature>
<accession>A0ABR1HXI1</accession>
<dbReference type="InterPro" id="IPR024368">
    <property type="entry name" value="Ecl1/2/3"/>
</dbReference>
<dbReference type="InterPro" id="IPR058348">
    <property type="entry name" value="DUF8035"/>
</dbReference>
<evidence type="ECO:0000256" key="1">
    <source>
        <dbReference type="SAM" id="MobiDB-lite"/>
    </source>
</evidence>
<dbReference type="Pfam" id="PF26118">
    <property type="entry name" value="DUF8035"/>
    <property type="match status" value="1"/>
</dbReference>
<reference evidence="3 4" key="1">
    <citation type="journal article" date="2025" name="Microbiol. Resour. Announc.">
        <title>Draft genome sequences for Neonectria magnoliae and Neonectria punicea, canker pathogens of Liriodendron tulipifera and Acer saccharum in West Virginia.</title>
        <authorList>
            <person name="Petronek H.M."/>
            <person name="Kasson M.T."/>
            <person name="Metheny A.M."/>
            <person name="Stauder C.M."/>
            <person name="Lovett B."/>
            <person name="Lynch S.C."/>
            <person name="Garnas J.R."/>
            <person name="Kasson L.R."/>
            <person name="Stajich J.E."/>
        </authorList>
    </citation>
    <scope>NUCLEOTIDE SEQUENCE [LARGE SCALE GENOMIC DNA]</scope>
    <source>
        <strain evidence="3 4">NRRL 64651</strain>
    </source>
</reference>
<dbReference type="Proteomes" id="UP001498421">
    <property type="component" value="Unassembled WGS sequence"/>
</dbReference>
<dbReference type="PANTHER" id="PTHR42081:SF2">
    <property type="entry name" value="NIPPED-B-LIKE PROTEIN B"/>
    <property type="match status" value="1"/>
</dbReference>
<evidence type="ECO:0000313" key="4">
    <source>
        <dbReference type="Proteomes" id="UP001498421"/>
    </source>
</evidence>
<dbReference type="EMBL" id="JAZAVK010000073">
    <property type="protein sequence ID" value="KAK7425985.1"/>
    <property type="molecule type" value="Genomic_DNA"/>
</dbReference>
<gene>
    <name evidence="3" type="ORF">QQZ08_007567</name>
</gene>
<organism evidence="3 4">
    <name type="scientific">Neonectria magnoliae</name>
    <dbReference type="NCBI Taxonomy" id="2732573"/>
    <lineage>
        <taxon>Eukaryota</taxon>
        <taxon>Fungi</taxon>
        <taxon>Dikarya</taxon>
        <taxon>Ascomycota</taxon>
        <taxon>Pezizomycotina</taxon>
        <taxon>Sordariomycetes</taxon>
        <taxon>Hypocreomycetidae</taxon>
        <taxon>Hypocreales</taxon>
        <taxon>Nectriaceae</taxon>
        <taxon>Neonectria</taxon>
    </lineage>
</organism>
<feature type="compositionally biased region" description="Basic and acidic residues" evidence="1">
    <location>
        <begin position="262"/>
        <end position="277"/>
    </location>
</feature>
<comment type="caution">
    <text evidence="3">The sequence shown here is derived from an EMBL/GenBank/DDBJ whole genome shotgun (WGS) entry which is preliminary data.</text>
</comment>
<feature type="region of interest" description="Disordered" evidence="1">
    <location>
        <begin position="25"/>
        <end position="49"/>
    </location>
</feature>
<name>A0ABR1HXI1_9HYPO</name>
<feature type="compositionally biased region" description="Polar residues" evidence="1">
    <location>
        <begin position="39"/>
        <end position="48"/>
    </location>
</feature>
<keyword evidence="4" id="KW-1185">Reference proteome</keyword>
<protein>
    <recommendedName>
        <fullName evidence="2">DUF8035 domain-containing protein</fullName>
    </recommendedName>
</protein>
<sequence>MQYARHVGRHLEHLALFTLPSLEKAGSESEADDMDGPDSPSSFTTTKPPNAAIDEWTHSFCLACDKNLHTAGDTYCSESCRLADFKKKLPSSFQASALGFTPPSYSSPSIVEDHNLCSSYKSLANTSWATREPVPPPKTKGSDGNESDEPSEVVSTQDLVNMDSLLSHPPNTSLHHNKQSDLLPIEEHRTPDPLALDTKRVPRLAPDRRGNEIPLDAHWTKISRALVGPEALERAGVRYEARPEYVAVLGSLSQEQIASLVHESKQDRAGRIRRLSEAARGNNHGSDIE</sequence>
<dbReference type="PANTHER" id="PTHR42081">
    <property type="entry name" value="ZINC FINGER PROTEIN DHHC DOMAIN CONTAINING PROTEIN"/>
    <property type="match status" value="1"/>
</dbReference>
<evidence type="ECO:0000259" key="2">
    <source>
        <dbReference type="Pfam" id="PF26118"/>
    </source>
</evidence>
<proteinExistence type="predicted"/>
<dbReference type="Pfam" id="PF12855">
    <property type="entry name" value="Ecl1"/>
    <property type="match status" value="1"/>
</dbReference>